<dbReference type="KEGG" id="prz:GZH47_02005"/>
<evidence type="ECO:0000313" key="2">
    <source>
        <dbReference type="Proteomes" id="UP000479114"/>
    </source>
</evidence>
<protein>
    <submittedName>
        <fullName evidence="1">Uncharacterized protein</fullName>
    </submittedName>
</protein>
<proteinExistence type="predicted"/>
<dbReference type="Proteomes" id="UP000479114">
    <property type="component" value="Chromosome"/>
</dbReference>
<dbReference type="AlphaFoldDB" id="A0A6C0NUE3"/>
<evidence type="ECO:0000313" key="1">
    <source>
        <dbReference type="EMBL" id="QHW29731.1"/>
    </source>
</evidence>
<reference evidence="1 2" key="1">
    <citation type="submission" date="2020-02" db="EMBL/GenBank/DDBJ databases">
        <title>Paenibacillus sp. nov., isolated from rhizosphere soil of tomato.</title>
        <authorList>
            <person name="Weon H.-Y."/>
            <person name="Lee S.A."/>
        </authorList>
    </citation>
    <scope>NUCLEOTIDE SEQUENCE [LARGE SCALE GENOMIC DNA]</scope>
    <source>
        <strain evidence="1 2">14171R-81</strain>
    </source>
</reference>
<dbReference type="EMBL" id="CP048286">
    <property type="protein sequence ID" value="QHW29731.1"/>
    <property type="molecule type" value="Genomic_DNA"/>
</dbReference>
<organism evidence="1 2">
    <name type="scientific">Paenibacillus rhizovicinus</name>
    <dbReference type="NCBI Taxonomy" id="2704463"/>
    <lineage>
        <taxon>Bacteria</taxon>
        <taxon>Bacillati</taxon>
        <taxon>Bacillota</taxon>
        <taxon>Bacilli</taxon>
        <taxon>Bacillales</taxon>
        <taxon>Paenibacillaceae</taxon>
        <taxon>Paenibacillus</taxon>
    </lineage>
</organism>
<dbReference type="RefSeq" id="WP_162638300.1">
    <property type="nucleotide sequence ID" value="NZ_CP048286.1"/>
</dbReference>
<accession>A0A6C0NUE3</accession>
<gene>
    <name evidence="1" type="ORF">GZH47_02005</name>
</gene>
<name>A0A6C0NUE3_9BACL</name>
<sequence length="68" mass="7611">MLQAYERIFGVHDGSKRTMVPCMDSSYYPSSLLDDPKISEVAASLLGDDFNYWGSDGNYYTGDTGWCI</sequence>
<keyword evidence="2" id="KW-1185">Reference proteome</keyword>